<reference evidence="9" key="1">
    <citation type="submission" date="2020-01" db="EMBL/GenBank/DDBJ databases">
        <title>Draft genome sequence of the Termite Coptotermes fromosanus.</title>
        <authorList>
            <person name="Itakura S."/>
            <person name="Yosikawa Y."/>
            <person name="Umezawa K."/>
        </authorList>
    </citation>
    <scope>NUCLEOTIDE SEQUENCE [LARGE SCALE GENOMIC DNA]</scope>
</reference>
<keyword evidence="9" id="KW-1185">Reference proteome</keyword>
<evidence type="ECO:0000256" key="4">
    <source>
        <dbReference type="ARBA" id="ARBA00023136"/>
    </source>
</evidence>
<dbReference type="Proteomes" id="UP000502823">
    <property type="component" value="Unassembled WGS sequence"/>
</dbReference>
<protein>
    <submittedName>
        <fullName evidence="8">Uncharacterized protein</fullName>
    </submittedName>
</protein>
<evidence type="ECO:0000313" key="8">
    <source>
        <dbReference type="EMBL" id="GFG33101.1"/>
    </source>
</evidence>
<dbReference type="GO" id="GO:0098703">
    <property type="term" value="P:calcium ion import across plasma membrane"/>
    <property type="evidence" value="ECO:0007669"/>
    <property type="project" value="TreeGrafter"/>
</dbReference>
<feature type="non-terminal residue" evidence="8">
    <location>
        <position position="223"/>
    </location>
</feature>
<dbReference type="AlphaFoldDB" id="A0A6L2PKK3"/>
<dbReference type="EMBL" id="BLKM01000403">
    <property type="protein sequence ID" value="GFG33101.1"/>
    <property type="molecule type" value="Genomic_DNA"/>
</dbReference>
<comment type="similarity">
    <text evidence="6">Belongs to the NALF family.</text>
</comment>
<dbReference type="GO" id="GO:0005886">
    <property type="term" value="C:plasma membrane"/>
    <property type="evidence" value="ECO:0007669"/>
    <property type="project" value="TreeGrafter"/>
</dbReference>
<accession>A0A6L2PKK3</accession>
<dbReference type="InterPro" id="IPR055288">
    <property type="entry name" value="NALCN_aux_factor_1/2"/>
</dbReference>
<proteinExistence type="inferred from homology"/>
<evidence type="ECO:0000313" key="9">
    <source>
        <dbReference type="Proteomes" id="UP000502823"/>
    </source>
</evidence>
<evidence type="ECO:0000256" key="7">
    <source>
        <dbReference type="SAM" id="MobiDB-lite"/>
    </source>
</evidence>
<keyword evidence="4" id="KW-0472">Membrane</keyword>
<feature type="region of interest" description="Disordered" evidence="7">
    <location>
        <begin position="1"/>
        <end position="23"/>
    </location>
</feature>
<dbReference type="InParanoid" id="A0A6L2PKK3"/>
<dbReference type="OrthoDB" id="8197626at2759"/>
<evidence type="ECO:0000256" key="2">
    <source>
        <dbReference type="ARBA" id="ARBA00022692"/>
    </source>
</evidence>
<sequence length="223" mass="24475">MPVACLAEPSSNSTTVSTSKSPAPQNSCIILLLFVLILPMTMGEYRNSSSPLQLLNPWLSACDLVDPSSAPDLQVHQNCRVNGDISEGPGPPSMCPCACEDSSPQHSTTTTPHQNTNQCLDYLNESHKKSVCGSSLPTSERKSALNDLRFQHCCEHKVLASLDAKARETLVDEKNRHTCEVYIDALLELDALAESITCKFSEVLKRYDCNQTYSVNFHCAHCK</sequence>
<organism evidence="8 9">
    <name type="scientific">Coptotermes formosanus</name>
    <name type="common">Formosan subterranean termite</name>
    <dbReference type="NCBI Taxonomy" id="36987"/>
    <lineage>
        <taxon>Eukaryota</taxon>
        <taxon>Metazoa</taxon>
        <taxon>Ecdysozoa</taxon>
        <taxon>Arthropoda</taxon>
        <taxon>Hexapoda</taxon>
        <taxon>Insecta</taxon>
        <taxon>Pterygota</taxon>
        <taxon>Neoptera</taxon>
        <taxon>Polyneoptera</taxon>
        <taxon>Dictyoptera</taxon>
        <taxon>Blattodea</taxon>
        <taxon>Blattoidea</taxon>
        <taxon>Termitoidae</taxon>
        <taxon>Rhinotermitidae</taxon>
        <taxon>Coptotermes</taxon>
    </lineage>
</organism>
<evidence type="ECO:0000256" key="1">
    <source>
        <dbReference type="ARBA" id="ARBA00004141"/>
    </source>
</evidence>
<dbReference type="PANTHER" id="PTHR15819">
    <property type="entry name" value="TRANSMEMBRANE PROTEIN FAM155"/>
    <property type="match status" value="1"/>
</dbReference>
<evidence type="ECO:0000256" key="6">
    <source>
        <dbReference type="ARBA" id="ARBA00029445"/>
    </source>
</evidence>
<name>A0A6L2PKK3_COPFO</name>
<keyword evidence="5" id="KW-0325">Glycoprotein</keyword>
<keyword evidence="2" id="KW-0812">Transmembrane</keyword>
<evidence type="ECO:0000256" key="5">
    <source>
        <dbReference type="ARBA" id="ARBA00023180"/>
    </source>
</evidence>
<feature type="compositionally biased region" description="Low complexity" evidence="7">
    <location>
        <begin position="10"/>
        <end position="21"/>
    </location>
</feature>
<comment type="subcellular location">
    <subcellularLocation>
        <location evidence="1">Membrane</location>
        <topology evidence="1">Multi-pass membrane protein</topology>
    </subcellularLocation>
</comment>
<comment type="caution">
    <text evidence="8">The sequence shown here is derived from an EMBL/GenBank/DDBJ whole genome shotgun (WGS) entry which is preliminary data.</text>
</comment>
<evidence type="ECO:0000256" key="3">
    <source>
        <dbReference type="ARBA" id="ARBA00022989"/>
    </source>
</evidence>
<dbReference type="PANTHER" id="PTHR15819:SF11">
    <property type="entry name" value="MID1, ISOFORM A"/>
    <property type="match status" value="1"/>
</dbReference>
<dbReference type="GO" id="GO:0015275">
    <property type="term" value="F:stretch-activated, monoatomic cation-selective, calcium channel activity"/>
    <property type="evidence" value="ECO:0007669"/>
    <property type="project" value="TreeGrafter"/>
</dbReference>
<gene>
    <name evidence="8" type="ORF">Cfor_12123</name>
</gene>
<keyword evidence="3" id="KW-1133">Transmembrane helix</keyword>